<accession>A0AAE8EQH9</accession>
<evidence type="ECO:0000313" key="1">
    <source>
        <dbReference type="EMBL" id="RLM27423.1"/>
    </source>
</evidence>
<protein>
    <submittedName>
        <fullName evidence="1">Uncharacterized protein</fullName>
    </submittedName>
</protein>
<evidence type="ECO:0000313" key="2">
    <source>
        <dbReference type="Proteomes" id="UP000285972"/>
    </source>
</evidence>
<name>A0AAE8EQH9_9GAMM</name>
<dbReference type="Proteomes" id="UP000285972">
    <property type="component" value="Unassembled WGS sequence"/>
</dbReference>
<sequence length="387" mass="42004">MGRVEIGETPDIQFLSGVYVSRDTFGMRANAVAAAVRANAKFPFDYPVLGLNFQKDLITYGDRDSVGLYADNTSPPFKPWEKVTNVTYYPVSFTSPELDTSMIKPGMIIDTDHKPKWSTYVVKVSNGKVLTAGWVNSATRRMGTPPSGVGLTINPITKVWATNFNTFLPDGARSKAAVIQENGAINNSIKEPSFVVGIDTVLLPQSKFGGTAAYLARQSDGGNMQRWKYGFVSQGAYANFASHDSARLTPDIGFEESSSAKNGMVFAGKNTESSLLWKDGSRVVASIDPKGLIQKIGYKTIVIKNDTELSDTVGRYIISSLGKVTLTLPPKKNVFDGYTLKLTKTSGKDVTLKSSDGVSINGNTNFTISDASWNKEAIYVGGSWFIE</sequence>
<gene>
    <name evidence="1" type="ORF">BIY26_05975</name>
</gene>
<comment type="caution">
    <text evidence="1">The sequence shown here is derived from an EMBL/GenBank/DDBJ whole genome shotgun (WGS) entry which is preliminary data.</text>
</comment>
<dbReference type="EMBL" id="MJLX01000011">
    <property type="protein sequence ID" value="RLM27423.1"/>
    <property type="molecule type" value="Genomic_DNA"/>
</dbReference>
<proteinExistence type="predicted"/>
<dbReference type="AlphaFoldDB" id="A0AAE8EQH9"/>
<reference evidence="1 2" key="1">
    <citation type="submission" date="2016-09" db="EMBL/GenBank/DDBJ databases">
        <authorList>
            <person name="Doonan J."/>
            <person name="Pachebat J.A."/>
            <person name="Golyshin P.N."/>
            <person name="Denman S."/>
            <person name="Mcdonald J.E."/>
        </authorList>
    </citation>
    <scope>NUCLEOTIDE SEQUENCE [LARGE SCALE GENOMIC DNA]</scope>
    <source>
        <strain evidence="1 2">FRB141</strain>
    </source>
</reference>
<organism evidence="1 2">
    <name type="scientific">Brenneria goodwinii</name>
    <dbReference type="NCBI Taxonomy" id="1109412"/>
    <lineage>
        <taxon>Bacteria</taxon>
        <taxon>Pseudomonadati</taxon>
        <taxon>Pseudomonadota</taxon>
        <taxon>Gammaproteobacteria</taxon>
        <taxon>Enterobacterales</taxon>
        <taxon>Pectobacteriaceae</taxon>
        <taxon>Brenneria</taxon>
    </lineage>
</organism>